<evidence type="ECO:0000313" key="3">
    <source>
        <dbReference type="EMBL" id="ALA59220.1"/>
    </source>
</evidence>
<dbReference type="Pfam" id="PF04972">
    <property type="entry name" value="BON"/>
    <property type="match status" value="1"/>
</dbReference>
<feature type="compositionally biased region" description="Basic and acidic residues" evidence="1">
    <location>
        <begin position="238"/>
        <end position="247"/>
    </location>
</feature>
<reference evidence="3 4" key="1">
    <citation type="journal article" date="2015" name="Proc. Natl. Acad. Sci. U.S.A.">
        <title>Expanded metabolic versatility of ubiquitous nitrite-oxidizing bacteria from the genus Nitrospira.</title>
        <authorList>
            <person name="Koch H."/>
            <person name="Lucker S."/>
            <person name="Albertsen M."/>
            <person name="Kitzinger K."/>
            <person name="Herbold C."/>
            <person name="Spieck E."/>
            <person name="Nielsen P.H."/>
            <person name="Wagner M."/>
            <person name="Daims H."/>
        </authorList>
    </citation>
    <scope>NUCLEOTIDE SEQUENCE [LARGE SCALE GENOMIC DNA]</scope>
    <source>
        <strain evidence="3 4">NSP M-1</strain>
    </source>
</reference>
<feature type="region of interest" description="Disordered" evidence="1">
    <location>
        <begin position="224"/>
        <end position="247"/>
    </location>
</feature>
<dbReference type="OrthoDB" id="9006525at2"/>
<dbReference type="InterPro" id="IPR007055">
    <property type="entry name" value="BON_dom"/>
</dbReference>
<evidence type="ECO:0000313" key="4">
    <source>
        <dbReference type="Proteomes" id="UP000069205"/>
    </source>
</evidence>
<dbReference type="Gene3D" id="3.30.1340.30">
    <property type="match status" value="1"/>
</dbReference>
<dbReference type="EMBL" id="CP011801">
    <property type="protein sequence ID" value="ALA59220.1"/>
    <property type="molecule type" value="Genomic_DNA"/>
</dbReference>
<accession>A0A0K2GE33</accession>
<dbReference type="PROSITE" id="PS50914">
    <property type="entry name" value="BON"/>
    <property type="match status" value="1"/>
</dbReference>
<gene>
    <name evidence="3" type="ORF">NITMOv2_2811</name>
</gene>
<protein>
    <recommendedName>
        <fullName evidence="2">BON domain-containing protein</fullName>
    </recommendedName>
</protein>
<dbReference type="Proteomes" id="UP000069205">
    <property type="component" value="Chromosome"/>
</dbReference>
<dbReference type="PATRIC" id="fig|42253.5.peg.2779"/>
<dbReference type="STRING" id="42253.NITMOv2_2811"/>
<name>A0A0K2GE33_NITMO</name>
<keyword evidence="4" id="KW-1185">Reference proteome</keyword>
<proteinExistence type="predicted"/>
<dbReference type="AlphaFoldDB" id="A0A0K2GE33"/>
<evidence type="ECO:0000256" key="1">
    <source>
        <dbReference type="SAM" id="MobiDB-lite"/>
    </source>
</evidence>
<organism evidence="3 4">
    <name type="scientific">Nitrospira moscoviensis</name>
    <dbReference type="NCBI Taxonomy" id="42253"/>
    <lineage>
        <taxon>Bacteria</taxon>
        <taxon>Pseudomonadati</taxon>
        <taxon>Nitrospirota</taxon>
        <taxon>Nitrospiria</taxon>
        <taxon>Nitrospirales</taxon>
        <taxon>Nitrospiraceae</taxon>
        <taxon>Nitrospira</taxon>
    </lineage>
</organism>
<feature type="domain" description="BON" evidence="2">
    <location>
        <begin position="77"/>
        <end position="143"/>
    </location>
</feature>
<dbReference type="KEGG" id="nmv:NITMOv2_2811"/>
<sequence length="247" mass="26096">MNRGFSLLGGAGLGAGLMYLFDPDRGRRRRALLRDKAVHWSKKTRDAAETAGRDLRNRSRGVAASVMSRIKRSGPVADRVLEERVRSTLGMAMRHPASIDVSAAGGVVRLRGPVLAEEVAPILAAVDRVEGVTRVDNQLEPHEEPGRIPDLQGGVGRRAGGPRFELLQANWSPAARLLTGVAGTAALFYGVSRRTFPAVALAAAGIGLLARSITNRELARLFGGTGSNGAGRGSARPEAGRPREAVA</sequence>
<evidence type="ECO:0000259" key="2">
    <source>
        <dbReference type="PROSITE" id="PS50914"/>
    </source>
</evidence>
<dbReference type="RefSeq" id="WP_053380281.1">
    <property type="nucleotide sequence ID" value="NZ_CP011801.1"/>
</dbReference>